<dbReference type="PANTHER" id="PTHR22683:SF41">
    <property type="entry name" value="DNA TRANSLOCASE FTSK"/>
    <property type="match status" value="1"/>
</dbReference>
<dbReference type="InterPro" id="IPR050206">
    <property type="entry name" value="FtsK/SpoIIIE/SftA"/>
</dbReference>
<dbReference type="SUPFAM" id="SSF52540">
    <property type="entry name" value="P-loop containing nucleoside triphosphate hydrolases"/>
    <property type="match status" value="1"/>
</dbReference>
<evidence type="ECO:0000313" key="7">
    <source>
        <dbReference type="Proteomes" id="UP000229095"/>
    </source>
</evidence>
<evidence type="ECO:0000256" key="4">
    <source>
        <dbReference type="SAM" id="MobiDB-lite"/>
    </source>
</evidence>
<protein>
    <recommendedName>
        <fullName evidence="5">FtsK domain-containing protein</fullName>
    </recommendedName>
</protein>
<sequence length="265" mass="29866">MDPHTMTPRLPRLFKRGEQRKRPAGALPLGFHDTERRRWVSLPMTHTYICGLTGSGKSQIITNLLVNMADAIAEGKVLTYGVDLKDGVEMSAYGRLIGRLATEKTAASDMFSDLRNELAKRNRMLIEQHRRKVGIGQETPLLLVILDEAAELRGDSEAATRKLLAPLDSLLRLGRSAGLMVIASSQDPRKESFKLRDRFPSRIALRLNSIEESRLLMGEDALQAGCAPWLIPLDRPGTGWIWDTRMATRFRVPFIDDTQLEQYRT</sequence>
<dbReference type="InterPro" id="IPR003593">
    <property type="entry name" value="AAA+_ATPase"/>
</dbReference>
<accession>A0A2M9H8D2</accession>
<dbReference type="GO" id="GO:0005524">
    <property type="term" value="F:ATP binding"/>
    <property type="evidence" value="ECO:0007669"/>
    <property type="project" value="UniProtKB-UniRule"/>
</dbReference>
<proteinExistence type="predicted"/>
<dbReference type="PANTHER" id="PTHR22683">
    <property type="entry name" value="SPORULATION PROTEIN RELATED"/>
    <property type="match status" value="1"/>
</dbReference>
<dbReference type="PROSITE" id="PS50901">
    <property type="entry name" value="FTSK"/>
    <property type="match status" value="1"/>
</dbReference>
<keyword evidence="1 3" id="KW-0547">Nucleotide-binding</keyword>
<evidence type="ECO:0000256" key="2">
    <source>
        <dbReference type="ARBA" id="ARBA00022840"/>
    </source>
</evidence>
<reference evidence="6 7" key="1">
    <citation type="submission" date="2017-10" db="EMBL/GenBank/DDBJ databases">
        <title>Draft genome sequences of strains TRE 1, TRE 9, TRE H and TRI 7, isolated from tamarins, belonging to four potential novel Bifidobacterium species.</title>
        <authorList>
            <person name="Mattarelli P."/>
            <person name="Modesto M."/>
            <person name="Puglisi E."/>
            <person name="Morelli L."/>
            <person name="Spezio C."/>
            <person name="Bonetti A."/>
            <person name="Sandri C."/>
        </authorList>
    </citation>
    <scope>NUCLEOTIDE SEQUENCE [LARGE SCALE GENOMIC DNA]</scope>
    <source>
        <strain evidence="7">TRE1</strain>
    </source>
</reference>
<dbReference type="InterPro" id="IPR027417">
    <property type="entry name" value="P-loop_NTPase"/>
</dbReference>
<gene>
    <name evidence="6" type="ORF">CS006_07365</name>
</gene>
<dbReference type="AlphaFoldDB" id="A0A2M9H8D2"/>
<dbReference type="OrthoDB" id="3217500at2"/>
<name>A0A2M9H8D2_9BIFI</name>
<dbReference type="InterPro" id="IPR002543">
    <property type="entry name" value="FtsK_dom"/>
</dbReference>
<dbReference type="SMART" id="SM00382">
    <property type="entry name" value="AAA"/>
    <property type="match status" value="1"/>
</dbReference>
<dbReference type="Gene3D" id="3.40.50.300">
    <property type="entry name" value="P-loop containing nucleotide triphosphate hydrolases"/>
    <property type="match status" value="1"/>
</dbReference>
<comment type="caution">
    <text evidence="6">The sequence shown here is derived from an EMBL/GenBank/DDBJ whole genome shotgun (WGS) entry which is preliminary data.</text>
</comment>
<dbReference type="CDD" id="cd01127">
    <property type="entry name" value="TrwB_TraG_TraD_VirD4"/>
    <property type="match status" value="1"/>
</dbReference>
<dbReference type="Pfam" id="PF01580">
    <property type="entry name" value="FtsK_SpoIIIE"/>
    <property type="match status" value="1"/>
</dbReference>
<keyword evidence="7" id="KW-1185">Reference proteome</keyword>
<evidence type="ECO:0000313" key="6">
    <source>
        <dbReference type="EMBL" id="PJM73057.1"/>
    </source>
</evidence>
<organism evidence="6 7">
    <name type="scientific">Bifidobacterium primatium</name>
    <dbReference type="NCBI Taxonomy" id="2045438"/>
    <lineage>
        <taxon>Bacteria</taxon>
        <taxon>Bacillati</taxon>
        <taxon>Actinomycetota</taxon>
        <taxon>Actinomycetes</taxon>
        <taxon>Bifidobacteriales</taxon>
        <taxon>Bifidobacteriaceae</taxon>
        <taxon>Bifidobacterium</taxon>
    </lineage>
</organism>
<evidence type="ECO:0000259" key="5">
    <source>
        <dbReference type="PROSITE" id="PS50901"/>
    </source>
</evidence>
<evidence type="ECO:0000256" key="3">
    <source>
        <dbReference type="PROSITE-ProRule" id="PRU00289"/>
    </source>
</evidence>
<dbReference type="GO" id="GO:0003677">
    <property type="term" value="F:DNA binding"/>
    <property type="evidence" value="ECO:0007669"/>
    <property type="project" value="InterPro"/>
</dbReference>
<evidence type="ECO:0000256" key="1">
    <source>
        <dbReference type="ARBA" id="ARBA00022741"/>
    </source>
</evidence>
<keyword evidence="2 3" id="KW-0067">ATP-binding</keyword>
<dbReference type="EMBL" id="PEBI01000003">
    <property type="protein sequence ID" value="PJM73057.1"/>
    <property type="molecule type" value="Genomic_DNA"/>
</dbReference>
<dbReference type="Proteomes" id="UP000229095">
    <property type="component" value="Unassembled WGS sequence"/>
</dbReference>
<feature type="region of interest" description="Disordered" evidence="4">
    <location>
        <begin position="1"/>
        <end position="27"/>
    </location>
</feature>
<feature type="domain" description="FtsK" evidence="5">
    <location>
        <begin position="26"/>
        <end position="214"/>
    </location>
</feature>
<feature type="binding site" evidence="3">
    <location>
        <begin position="51"/>
        <end position="58"/>
    </location>
    <ligand>
        <name>ATP</name>
        <dbReference type="ChEBI" id="CHEBI:30616"/>
    </ligand>
</feature>